<accession>A0A8T2TNF4</accession>
<evidence type="ECO:0000256" key="3">
    <source>
        <dbReference type="SAM" id="MobiDB-lite"/>
    </source>
</evidence>
<dbReference type="InterPro" id="IPR037353">
    <property type="entry name" value="ASH2"/>
</dbReference>
<keyword evidence="6" id="KW-1185">Reference proteome</keyword>
<dbReference type="OrthoDB" id="10266026at2759"/>
<dbReference type="Proteomes" id="UP000825935">
    <property type="component" value="Chromosome 12"/>
</dbReference>
<dbReference type="Pfam" id="PF00622">
    <property type="entry name" value="SPRY"/>
    <property type="match status" value="1"/>
</dbReference>
<dbReference type="InterPro" id="IPR001870">
    <property type="entry name" value="B30.2/SPRY"/>
</dbReference>
<organism evidence="5 6">
    <name type="scientific">Ceratopteris richardii</name>
    <name type="common">Triangle waterfern</name>
    <dbReference type="NCBI Taxonomy" id="49495"/>
    <lineage>
        <taxon>Eukaryota</taxon>
        <taxon>Viridiplantae</taxon>
        <taxon>Streptophyta</taxon>
        <taxon>Embryophyta</taxon>
        <taxon>Tracheophyta</taxon>
        <taxon>Polypodiopsida</taxon>
        <taxon>Polypodiidae</taxon>
        <taxon>Polypodiales</taxon>
        <taxon>Pteridineae</taxon>
        <taxon>Pteridaceae</taxon>
        <taxon>Parkerioideae</taxon>
        <taxon>Ceratopteris</taxon>
    </lineage>
</organism>
<dbReference type="PANTHER" id="PTHR10598:SF0">
    <property type="entry name" value="SET1_ASH2 HISTONE METHYLTRANSFERASE COMPLEX SUBUNIT ASH2"/>
    <property type="match status" value="1"/>
</dbReference>
<dbReference type="GO" id="GO:0048188">
    <property type="term" value="C:Set1C/COMPASS complex"/>
    <property type="evidence" value="ECO:0007669"/>
    <property type="project" value="InterPro"/>
</dbReference>
<comment type="caution">
    <text evidence="5">The sequence shown here is derived from an EMBL/GenBank/DDBJ whole genome shotgun (WGS) entry which is preliminary data.</text>
</comment>
<feature type="region of interest" description="Disordered" evidence="3">
    <location>
        <begin position="501"/>
        <end position="522"/>
    </location>
</feature>
<evidence type="ECO:0000313" key="5">
    <source>
        <dbReference type="EMBL" id="KAH7424008.1"/>
    </source>
</evidence>
<name>A0A8T2TNF4_CERRI</name>
<feature type="domain" description="B30.2/SPRY" evidence="4">
    <location>
        <begin position="246"/>
        <end position="462"/>
    </location>
</feature>
<dbReference type="FunFam" id="2.60.120.920:FF:000043">
    <property type="entry name" value="Protein TRAUCO"/>
    <property type="match status" value="1"/>
</dbReference>
<dbReference type="GO" id="GO:0000976">
    <property type="term" value="F:transcription cis-regulatory region binding"/>
    <property type="evidence" value="ECO:0007669"/>
    <property type="project" value="TreeGrafter"/>
</dbReference>
<comment type="subcellular location">
    <subcellularLocation>
        <location evidence="1">Nucleus</location>
    </subcellularLocation>
</comment>
<dbReference type="CDD" id="cd12872">
    <property type="entry name" value="SPRY_Ash2"/>
    <property type="match status" value="1"/>
</dbReference>
<feature type="compositionally biased region" description="Basic residues" evidence="3">
    <location>
        <begin position="216"/>
        <end position="225"/>
    </location>
</feature>
<sequence length="522" mass="57471">MLQPDLNDSSSIQGIAMVPDLSSFTPLRCNVTAQNNGEYEGSGWRALAEGGSRFLDFSSSSYGAPERCVEPPEQRHVDYPPALDSSVSGRPHLLSEAANLLANSPSYDKSALCSGFTSQGAVEELPACESPLPQRRRPQEEAICVLTCQASFEEEILTGGALPEDSDDDKGDSTFFYSETEFNKKRKSCPTPNEDQAVIKSKKSRKKSVNIWSKSSSRKGGKKNSKSGSQSSKNFRTRNTAREDHVHITLATRHQEKIEDRPDLPVVLSKYHKAEKIELSNDRLTAGGTKGYRMVRATRGVVEGAWYFEIFVEKLGPSGHTRLGWSTERGEIQAPVGFDNYSYAYRDVDGSKVHSAVRELYGEPYTEGDVIGIYINLPNGAELAPKPETVVSYRGQPYILEEKEDPPKSVPGSEVVFFRNGKCQGTAFKDINAGRYFPAASMYTLPNDPKCVVRFNFGPDFRFPPTSIGTRPIPKPIACAPHCGIDSFSFWSIPNKSETSGLDATLTPTAQSTEKMAKDMHS</sequence>
<evidence type="ECO:0000259" key="4">
    <source>
        <dbReference type="PROSITE" id="PS50188"/>
    </source>
</evidence>
<dbReference type="Gene3D" id="2.60.120.920">
    <property type="match status" value="1"/>
</dbReference>
<evidence type="ECO:0000256" key="2">
    <source>
        <dbReference type="ARBA" id="ARBA00023242"/>
    </source>
</evidence>
<protein>
    <recommendedName>
        <fullName evidence="4">B30.2/SPRY domain-containing protein</fullName>
    </recommendedName>
</protein>
<keyword evidence="2" id="KW-0539">Nucleus</keyword>
<dbReference type="EMBL" id="CM035417">
    <property type="protein sequence ID" value="KAH7424009.1"/>
    <property type="molecule type" value="Genomic_DNA"/>
</dbReference>
<feature type="region of interest" description="Disordered" evidence="3">
    <location>
        <begin position="185"/>
        <end position="245"/>
    </location>
</feature>
<dbReference type="AlphaFoldDB" id="A0A8T2TNF4"/>
<dbReference type="PANTHER" id="PTHR10598">
    <property type="entry name" value="SET1/ASH2 HISTONE METHYLTRANSFERASE COMPLEX SUBUNIT ASH2"/>
    <property type="match status" value="1"/>
</dbReference>
<dbReference type="InterPro" id="IPR003877">
    <property type="entry name" value="SPRY_dom"/>
</dbReference>
<dbReference type="InterPro" id="IPR043136">
    <property type="entry name" value="B30.2/SPRY_sf"/>
</dbReference>
<dbReference type="SUPFAM" id="SSF49899">
    <property type="entry name" value="Concanavalin A-like lectins/glucanases"/>
    <property type="match status" value="1"/>
</dbReference>
<evidence type="ECO:0000256" key="1">
    <source>
        <dbReference type="ARBA" id="ARBA00004123"/>
    </source>
</evidence>
<reference evidence="5" key="1">
    <citation type="submission" date="2021-08" db="EMBL/GenBank/DDBJ databases">
        <title>WGS assembly of Ceratopteris richardii.</title>
        <authorList>
            <person name="Marchant D.B."/>
            <person name="Chen G."/>
            <person name="Jenkins J."/>
            <person name="Shu S."/>
            <person name="Leebens-Mack J."/>
            <person name="Grimwood J."/>
            <person name="Schmutz J."/>
            <person name="Soltis P."/>
            <person name="Soltis D."/>
            <person name="Chen Z.-H."/>
        </authorList>
    </citation>
    <scope>NUCLEOTIDE SEQUENCE</scope>
    <source>
        <strain evidence="5">Whitten #5841</strain>
        <tissue evidence="5">Leaf</tissue>
    </source>
</reference>
<gene>
    <name evidence="5" type="ORF">KP509_12G085100</name>
</gene>
<dbReference type="SMART" id="SM00449">
    <property type="entry name" value="SPRY"/>
    <property type="match status" value="1"/>
</dbReference>
<dbReference type="EMBL" id="CM035417">
    <property type="protein sequence ID" value="KAH7424008.1"/>
    <property type="molecule type" value="Genomic_DNA"/>
</dbReference>
<dbReference type="PROSITE" id="PS50188">
    <property type="entry name" value="B302_SPRY"/>
    <property type="match status" value="1"/>
</dbReference>
<evidence type="ECO:0000313" key="6">
    <source>
        <dbReference type="Proteomes" id="UP000825935"/>
    </source>
</evidence>
<dbReference type="InterPro" id="IPR013320">
    <property type="entry name" value="ConA-like_dom_sf"/>
</dbReference>
<feature type="compositionally biased region" description="Polar residues" evidence="3">
    <location>
        <begin position="501"/>
        <end position="514"/>
    </location>
</feature>
<proteinExistence type="predicted"/>